<dbReference type="InterPro" id="IPR019546">
    <property type="entry name" value="TAT_signal_bac_arc"/>
</dbReference>
<dbReference type="InterPro" id="IPR003953">
    <property type="entry name" value="FAD-dep_OxRdtase_2_FAD-bd"/>
</dbReference>
<dbReference type="InterPro" id="IPR036188">
    <property type="entry name" value="FAD/NAD-bd_sf"/>
</dbReference>
<dbReference type="PANTHER" id="PTHR43400:SF10">
    <property type="entry name" value="3-OXOSTEROID 1-DEHYDROGENASE"/>
    <property type="match status" value="1"/>
</dbReference>
<dbReference type="InterPro" id="IPR050315">
    <property type="entry name" value="FAD-oxidoreductase_2"/>
</dbReference>
<evidence type="ECO:0000313" key="7">
    <source>
        <dbReference type="Proteomes" id="UP001343724"/>
    </source>
</evidence>
<reference evidence="6 7" key="1">
    <citation type="submission" date="2024-01" db="EMBL/GenBank/DDBJ databases">
        <title>novel species in genus Adlercreutzia.</title>
        <authorList>
            <person name="Liu X."/>
        </authorList>
    </citation>
    <scope>NUCLEOTIDE SEQUENCE [LARGE SCALE GENOMIC DNA]</scope>
    <source>
        <strain evidence="6 7">R22</strain>
    </source>
</reference>
<dbReference type="Pfam" id="PF10518">
    <property type="entry name" value="TAT_signal"/>
    <property type="match status" value="1"/>
</dbReference>
<comment type="cofactor">
    <cofactor evidence="1">
        <name>FAD</name>
        <dbReference type="ChEBI" id="CHEBI:57692"/>
    </cofactor>
</comment>
<name>A0ABU6IVG9_9ACTN</name>
<keyword evidence="3" id="KW-0274">FAD</keyword>
<dbReference type="PROSITE" id="PS51257">
    <property type="entry name" value="PROKAR_LIPOPROTEIN"/>
    <property type="match status" value="1"/>
</dbReference>
<sequence length="532" mass="58701">MELSRRNFLKGAAVFGGAAAAVSLAGCAPGEKEPLGKTGETTAADWLGTPPDYTVDDCSSTVETEVLVVGSALAGCMTAYGAMRNGAQVTVLERNNACHVGGQLAAFLNSKYQRECGIPEYNKVSICNDVLRDTQMRADMGLWAIWAERSGEIFDDLREHVLDPYGQFYEAESMENFYPDPSVEITQYNSSGIRLENQSDKLTRFLENMHKWIPDNGGVIDYNVRAEKLVQDETGRVTGVIASKGNEKVYYHASKGVVMCTGSFGANEAMMREFYPSDFAEFAINNNAYASYMDEAPTEILDDGLGHRMLCWVGAKMEEVCSYQAWQNRGYIMFPYLQVNANGQRFMNECIPGLVATHSVTCQPHFSNYTWQILPSNDFDMPNVFGMTIENVDMQGGFDTEHVEANTIEELAEKIGVDPKNLADTVAHYNELCTSGSDSEYLKAPRYLDPIDDPPYQAWKAQYNFFCTTSGVRCSNQLEVLDADFNPIPGLYAAGNTVGYRFGSCYQNTLHGATNSLAIAHGYVAGEILARA</sequence>
<dbReference type="PANTHER" id="PTHR43400">
    <property type="entry name" value="FUMARATE REDUCTASE"/>
    <property type="match status" value="1"/>
</dbReference>
<dbReference type="EMBL" id="JAYMFH010000001">
    <property type="protein sequence ID" value="MEC4293826.1"/>
    <property type="molecule type" value="Genomic_DNA"/>
</dbReference>
<proteinExistence type="predicted"/>
<dbReference type="PROSITE" id="PS51318">
    <property type="entry name" value="TAT"/>
    <property type="match status" value="1"/>
</dbReference>
<accession>A0ABU6IVG9</accession>
<dbReference type="InterPro" id="IPR006311">
    <property type="entry name" value="TAT_signal"/>
</dbReference>
<dbReference type="InterPro" id="IPR027477">
    <property type="entry name" value="Succ_DH/fumarate_Rdtase_cat_sf"/>
</dbReference>
<protein>
    <submittedName>
        <fullName evidence="6">FAD-dependent oxidoreductase</fullName>
    </submittedName>
</protein>
<dbReference type="Pfam" id="PF00890">
    <property type="entry name" value="FAD_binding_2"/>
    <property type="match status" value="1"/>
</dbReference>
<evidence type="ECO:0000256" key="3">
    <source>
        <dbReference type="ARBA" id="ARBA00022827"/>
    </source>
</evidence>
<dbReference type="Gene3D" id="3.50.50.60">
    <property type="entry name" value="FAD/NAD(P)-binding domain"/>
    <property type="match status" value="1"/>
</dbReference>
<evidence type="ECO:0000259" key="5">
    <source>
        <dbReference type="Pfam" id="PF00890"/>
    </source>
</evidence>
<evidence type="ECO:0000256" key="1">
    <source>
        <dbReference type="ARBA" id="ARBA00001974"/>
    </source>
</evidence>
<gene>
    <name evidence="6" type="ORF">VJ920_00705</name>
</gene>
<keyword evidence="7" id="KW-1185">Reference proteome</keyword>
<dbReference type="SUPFAM" id="SSF56425">
    <property type="entry name" value="Succinate dehydrogenase/fumarate reductase flavoprotein, catalytic domain"/>
    <property type="match status" value="1"/>
</dbReference>
<dbReference type="Gene3D" id="3.90.700.10">
    <property type="entry name" value="Succinate dehydrogenase/fumarate reductase flavoprotein, catalytic domain"/>
    <property type="match status" value="1"/>
</dbReference>
<dbReference type="RefSeq" id="WP_326438324.1">
    <property type="nucleotide sequence ID" value="NZ_JAYMFH010000001.1"/>
</dbReference>
<feature type="domain" description="FAD-dependent oxidoreductase 2 FAD-binding" evidence="5">
    <location>
        <begin position="66"/>
        <end position="506"/>
    </location>
</feature>
<dbReference type="Proteomes" id="UP001343724">
    <property type="component" value="Unassembled WGS sequence"/>
</dbReference>
<keyword evidence="2" id="KW-0285">Flavoprotein</keyword>
<dbReference type="SUPFAM" id="SSF51905">
    <property type="entry name" value="FAD/NAD(P)-binding domain"/>
    <property type="match status" value="1"/>
</dbReference>
<organism evidence="6 7">
    <name type="scientific">Adlercreutzia shanghongiae</name>
    <dbReference type="NCBI Taxonomy" id="3111773"/>
    <lineage>
        <taxon>Bacteria</taxon>
        <taxon>Bacillati</taxon>
        <taxon>Actinomycetota</taxon>
        <taxon>Coriobacteriia</taxon>
        <taxon>Eggerthellales</taxon>
        <taxon>Eggerthellaceae</taxon>
        <taxon>Adlercreutzia</taxon>
    </lineage>
</organism>
<evidence type="ECO:0000256" key="2">
    <source>
        <dbReference type="ARBA" id="ARBA00022630"/>
    </source>
</evidence>
<dbReference type="NCBIfam" id="TIGR01409">
    <property type="entry name" value="TAT_signal_seq"/>
    <property type="match status" value="1"/>
</dbReference>
<evidence type="ECO:0000256" key="4">
    <source>
        <dbReference type="ARBA" id="ARBA00023002"/>
    </source>
</evidence>
<evidence type="ECO:0000313" key="6">
    <source>
        <dbReference type="EMBL" id="MEC4293826.1"/>
    </source>
</evidence>
<comment type="caution">
    <text evidence="6">The sequence shown here is derived from an EMBL/GenBank/DDBJ whole genome shotgun (WGS) entry which is preliminary data.</text>
</comment>
<keyword evidence="4" id="KW-0560">Oxidoreductase</keyword>